<dbReference type="InterPro" id="IPR050123">
    <property type="entry name" value="Prok_molybdopt-oxidoreductase"/>
</dbReference>
<dbReference type="SUPFAM" id="SSF50692">
    <property type="entry name" value="ADC-like"/>
    <property type="match status" value="1"/>
</dbReference>
<protein>
    <submittedName>
        <fullName evidence="6">Molybdopterin-dependent oxidoreductase</fullName>
    </submittedName>
</protein>
<keyword evidence="1" id="KW-0479">Metal-binding</keyword>
<evidence type="ECO:0000313" key="7">
    <source>
        <dbReference type="Proteomes" id="UP001500503"/>
    </source>
</evidence>
<reference evidence="7" key="1">
    <citation type="journal article" date="2019" name="Int. J. Syst. Evol. Microbiol.">
        <title>The Global Catalogue of Microorganisms (GCM) 10K type strain sequencing project: providing services to taxonomists for standard genome sequencing and annotation.</title>
        <authorList>
            <consortium name="The Broad Institute Genomics Platform"/>
            <consortium name="The Broad Institute Genome Sequencing Center for Infectious Disease"/>
            <person name="Wu L."/>
            <person name="Ma J."/>
        </authorList>
    </citation>
    <scope>NUCLEOTIDE SEQUENCE [LARGE SCALE GENOMIC DNA]</scope>
    <source>
        <strain evidence="7">JCM 17933</strain>
    </source>
</reference>
<evidence type="ECO:0000313" key="6">
    <source>
        <dbReference type="EMBL" id="GAA4515834.1"/>
    </source>
</evidence>
<dbReference type="InterPro" id="IPR006657">
    <property type="entry name" value="MoPterin_dinucl-bd_dom"/>
</dbReference>
<dbReference type="InterPro" id="IPR006656">
    <property type="entry name" value="Mopterin_OxRdtase"/>
</dbReference>
<dbReference type="InterPro" id="IPR009010">
    <property type="entry name" value="Asp_de-COase-like_dom_sf"/>
</dbReference>
<sequence length="548" mass="59770">MFGAGGGTSSYREIEETDLIILWGSNARETHPIFFHHLLKGVHNGARLFVVDPRRTGSAEWADGWLGLNVGTDIPLANAVAREIIHAELVNEAFVGRATTGFAELAAAVEPWTLEAAERETGVPAAAIRELAHAYARADRAQLCWTLGITEHHNATDNVRALINLSLLTGHVGRYGSGLNPLRGQNNVQGGGDMGAIPNRLPGFQDILDPAVRARFGAAYGREIQPRYGMHLTQMLEAMDRRELTTAYCVGENPAQSEADSAHTVKRLSDLDHLVVQDIFLTRTARLADVVLPASAAWCESEGTVTNSERRVQRVRKALDPPGGARDDIAIMSDLARRLGCDWGAPSAEEIWDEVRSLSPIFAGMSYRRLEELQGIQWPCFSEDRLEPPYLHGRLWETDPERRGAPAPFAVSRHRLPVDVLDQDFPLRLTTGRRLDSYNTGVQSGAIALPARREAAIELSPEDAERLGLVPGERVLVSSRRASVTAPVAVDPALRPGLAFMIPHFPDQVDTNSLTIEATDPIAGTAEYKATAIRVERLPGDGTTGRDG</sequence>
<evidence type="ECO:0000256" key="2">
    <source>
        <dbReference type="ARBA" id="ARBA00023004"/>
    </source>
</evidence>
<dbReference type="SUPFAM" id="SSF53706">
    <property type="entry name" value="Formate dehydrogenase/DMSO reductase, domains 1-3"/>
    <property type="match status" value="1"/>
</dbReference>
<dbReference type="Pfam" id="PF00384">
    <property type="entry name" value="Molybdopterin"/>
    <property type="match status" value="1"/>
</dbReference>
<proteinExistence type="predicted"/>
<dbReference type="Proteomes" id="UP001500503">
    <property type="component" value="Unassembled WGS sequence"/>
</dbReference>
<comment type="caution">
    <text evidence="6">The sequence shown here is derived from an EMBL/GenBank/DDBJ whole genome shotgun (WGS) entry which is preliminary data.</text>
</comment>
<keyword evidence="7" id="KW-1185">Reference proteome</keyword>
<organism evidence="6 7">
    <name type="scientific">Actinoallomurus oryzae</name>
    <dbReference type="NCBI Taxonomy" id="502180"/>
    <lineage>
        <taxon>Bacteria</taxon>
        <taxon>Bacillati</taxon>
        <taxon>Actinomycetota</taxon>
        <taxon>Actinomycetes</taxon>
        <taxon>Streptosporangiales</taxon>
        <taxon>Thermomonosporaceae</taxon>
        <taxon>Actinoallomurus</taxon>
    </lineage>
</organism>
<dbReference type="CDD" id="cd00508">
    <property type="entry name" value="MopB_CT_Fdh-Nap-like"/>
    <property type="match status" value="1"/>
</dbReference>
<name>A0ABP8R1U4_9ACTN</name>
<feature type="domain" description="Molybdopterin oxidoreductase" evidence="4">
    <location>
        <begin position="9"/>
        <end position="337"/>
    </location>
</feature>
<accession>A0ABP8R1U4</accession>
<keyword evidence="3" id="KW-0411">Iron-sulfur</keyword>
<dbReference type="EMBL" id="BAABHF010000053">
    <property type="protein sequence ID" value="GAA4515834.1"/>
    <property type="molecule type" value="Genomic_DNA"/>
</dbReference>
<gene>
    <name evidence="6" type="ORF">GCM10023191_086020</name>
</gene>
<evidence type="ECO:0000256" key="1">
    <source>
        <dbReference type="ARBA" id="ARBA00022723"/>
    </source>
</evidence>
<evidence type="ECO:0000256" key="3">
    <source>
        <dbReference type="ARBA" id="ARBA00023014"/>
    </source>
</evidence>
<dbReference type="PANTHER" id="PTHR43105">
    <property type="entry name" value="RESPIRATORY NITRATE REDUCTASE"/>
    <property type="match status" value="1"/>
</dbReference>
<feature type="domain" description="Molybdopterin dinucleotide-binding" evidence="5">
    <location>
        <begin position="427"/>
        <end position="531"/>
    </location>
</feature>
<dbReference type="Pfam" id="PF01568">
    <property type="entry name" value="Molydop_binding"/>
    <property type="match status" value="1"/>
</dbReference>
<dbReference type="Gene3D" id="3.40.50.740">
    <property type="match status" value="1"/>
</dbReference>
<dbReference type="Gene3D" id="3.40.228.10">
    <property type="entry name" value="Dimethylsulfoxide Reductase, domain 2"/>
    <property type="match status" value="1"/>
</dbReference>
<evidence type="ECO:0000259" key="4">
    <source>
        <dbReference type="Pfam" id="PF00384"/>
    </source>
</evidence>
<evidence type="ECO:0000259" key="5">
    <source>
        <dbReference type="Pfam" id="PF01568"/>
    </source>
</evidence>
<dbReference type="PANTHER" id="PTHR43105:SF10">
    <property type="entry name" value="NADH-QUINONE OXIDOREDUCTASE SUBUNIT G"/>
    <property type="match status" value="1"/>
</dbReference>
<dbReference type="Gene3D" id="2.40.40.20">
    <property type="match status" value="1"/>
</dbReference>
<keyword evidence="2" id="KW-0408">Iron</keyword>